<proteinExistence type="predicted"/>
<name>A0A1B6NTK2_9ZZZZ</name>
<dbReference type="InterPro" id="IPR008861">
    <property type="entry name" value="GpX-like"/>
</dbReference>
<dbReference type="EMBL" id="AYSL01000934">
    <property type="protein sequence ID" value="KTF06795.1"/>
    <property type="molecule type" value="Genomic_DNA"/>
</dbReference>
<evidence type="ECO:0000313" key="1">
    <source>
        <dbReference type="EMBL" id="KTF06795.1"/>
    </source>
</evidence>
<gene>
    <name evidence="1" type="ORF">MGSAQ_001706</name>
</gene>
<dbReference type="Pfam" id="PF05489">
    <property type="entry name" value="Phage_tail_X"/>
    <property type="match status" value="1"/>
</dbReference>
<organism evidence="1">
    <name type="scientific">marine sediment metagenome</name>
    <dbReference type="NCBI Taxonomy" id="412755"/>
    <lineage>
        <taxon>unclassified sequences</taxon>
        <taxon>metagenomes</taxon>
        <taxon>ecological metagenomes</taxon>
    </lineage>
</organism>
<sequence length="68" mass="7633">MRVVSTLQGDTVDLICLRYFSFTGGVTEQVMDLNPHLVGYDLVLPTGVDIQLPDAPERTQKQVIQLWT</sequence>
<reference evidence="1" key="1">
    <citation type="submission" date="2013-11" db="EMBL/GenBank/DDBJ databases">
        <title>Microbial diversity, functional groups and degradation webs in Northern and Southern Mediterranean and Red Sea marine crude oil polluted sites.</title>
        <authorList>
            <person name="Daffonchio D."/>
            <person name="Mapelli F."/>
            <person name="Ferrer M."/>
            <person name="Richter M."/>
            <person name="Cherif A."/>
            <person name="Malkawi H.I."/>
            <person name="Yakimov M.M."/>
            <person name="Abdel-Fattah Y.R."/>
            <person name="Blaghen M."/>
            <person name="Golyshin P.N."/>
            <person name="Kalogerakis N."/>
            <person name="Boon N."/>
            <person name="Magagnini M."/>
            <person name="Fava F."/>
        </authorList>
    </citation>
    <scope>NUCLEOTIDE SEQUENCE</scope>
</reference>
<dbReference type="AlphaFoldDB" id="A0A1B6NTK2"/>
<comment type="caution">
    <text evidence="1">The sequence shown here is derived from an EMBL/GenBank/DDBJ whole genome shotgun (WGS) entry which is preliminary data.</text>
</comment>
<protein>
    <submittedName>
        <fullName evidence="1">Phage tail protein X</fullName>
    </submittedName>
</protein>
<accession>A0A1B6NTK2</accession>